<keyword evidence="3" id="KW-0805">Transcription regulation</keyword>
<feature type="compositionally biased region" description="Polar residues" evidence="7">
    <location>
        <begin position="164"/>
        <end position="177"/>
    </location>
</feature>
<evidence type="ECO:0000313" key="9">
    <source>
        <dbReference type="EMBL" id="QQK40543.1"/>
    </source>
</evidence>
<evidence type="ECO:0000256" key="7">
    <source>
        <dbReference type="SAM" id="MobiDB-lite"/>
    </source>
</evidence>
<proteinExistence type="predicted"/>
<dbReference type="AlphaFoldDB" id="A0A7T6XG83"/>
<gene>
    <name evidence="9" type="ORF">Pdw03_3397</name>
</gene>
<dbReference type="InterPro" id="IPR051430">
    <property type="entry name" value="Fungal_TF_Env_Response"/>
</dbReference>
<dbReference type="PANTHER" id="PTHR31944:SF131">
    <property type="entry name" value="HEME-RESPONSIVE ZINC FINGER TRANSCRIPTION FACTOR HAP1"/>
    <property type="match status" value="1"/>
</dbReference>
<evidence type="ECO:0000256" key="5">
    <source>
        <dbReference type="ARBA" id="ARBA00023163"/>
    </source>
</evidence>
<dbReference type="CDD" id="cd00067">
    <property type="entry name" value="GAL4"/>
    <property type="match status" value="1"/>
</dbReference>
<protein>
    <submittedName>
        <fullName evidence="9">Oleate activated transcription factor 3</fullName>
    </submittedName>
</protein>
<feature type="compositionally biased region" description="Polar residues" evidence="7">
    <location>
        <begin position="388"/>
        <end position="412"/>
    </location>
</feature>
<evidence type="ECO:0000256" key="3">
    <source>
        <dbReference type="ARBA" id="ARBA00023015"/>
    </source>
</evidence>
<dbReference type="GO" id="GO:0001228">
    <property type="term" value="F:DNA-binding transcription activator activity, RNA polymerase II-specific"/>
    <property type="evidence" value="ECO:0007669"/>
    <property type="project" value="TreeGrafter"/>
</dbReference>
<dbReference type="InterPro" id="IPR036864">
    <property type="entry name" value="Zn2-C6_fun-type_DNA-bd_sf"/>
</dbReference>
<feature type="compositionally biased region" description="Low complexity" evidence="7">
    <location>
        <begin position="136"/>
        <end position="147"/>
    </location>
</feature>
<dbReference type="SUPFAM" id="SSF57701">
    <property type="entry name" value="Zn2/Cys6 DNA-binding domain"/>
    <property type="match status" value="1"/>
</dbReference>
<evidence type="ECO:0000256" key="1">
    <source>
        <dbReference type="ARBA" id="ARBA00022723"/>
    </source>
</evidence>
<keyword evidence="2" id="KW-0862">Zinc</keyword>
<dbReference type="PROSITE" id="PS50048">
    <property type="entry name" value="ZN2_CY6_FUNGAL_2"/>
    <property type="match status" value="1"/>
</dbReference>
<evidence type="ECO:0000256" key="2">
    <source>
        <dbReference type="ARBA" id="ARBA00022833"/>
    </source>
</evidence>
<dbReference type="GO" id="GO:0000978">
    <property type="term" value="F:RNA polymerase II cis-regulatory region sequence-specific DNA binding"/>
    <property type="evidence" value="ECO:0007669"/>
    <property type="project" value="TreeGrafter"/>
</dbReference>
<dbReference type="Pfam" id="PF00172">
    <property type="entry name" value="Zn_clus"/>
    <property type="match status" value="1"/>
</dbReference>
<dbReference type="GO" id="GO:0008270">
    <property type="term" value="F:zinc ion binding"/>
    <property type="evidence" value="ECO:0007669"/>
    <property type="project" value="InterPro"/>
</dbReference>
<dbReference type="PANTHER" id="PTHR31944">
    <property type="entry name" value="HEME-RESPONSIVE ZINC FINGER TRANSCRIPTION FACTOR HAP1"/>
    <property type="match status" value="1"/>
</dbReference>
<feature type="compositionally biased region" description="Low complexity" evidence="7">
    <location>
        <begin position="178"/>
        <end position="192"/>
    </location>
</feature>
<dbReference type="OMA" id="CHACIIR"/>
<dbReference type="Proteomes" id="UP000595662">
    <property type="component" value="Chromosome 1"/>
</dbReference>
<keyword evidence="1" id="KW-0479">Metal-binding</keyword>
<name>A0A7T6XG83_PENDI</name>
<keyword evidence="4" id="KW-0238">DNA-binding</keyword>
<evidence type="ECO:0000259" key="8">
    <source>
        <dbReference type="PROSITE" id="PS50048"/>
    </source>
</evidence>
<dbReference type="InterPro" id="IPR001138">
    <property type="entry name" value="Zn2Cys6_DnaBD"/>
</dbReference>
<accession>A0A7T6XG83</accession>
<dbReference type="Gene3D" id="4.10.240.10">
    <property type="entry name" value="Zn(2)-C6 fungal-type DNA-binding domain"/>
    <property type="match status" value="1"/>
</dbReference>
<keyword evidence="5" id="KW-0804">Transcription</keyword>
<dbReference type="SMART" id="SM00066">
    <property type="entry name" value="GAL4"/>
    <property type="match status" value="1"/>
</dbReference>
<dbReference type="PROSITE" id="PS00463">
    <property type="entry name" value="ZN2_CY6_FUNGAL_1"/>
    <property type="match status" value="1"/>
</dbReference>
<evidence type="ECO:0000313" key="10">
    <source>
        <dbReference type="Proteomes" id="UP000595662"/>
    </source>
</evidence>
<evidence type="ECO:0000256" key="4">
    <source>
        <dbReference type="ARBA" id="ARBA00023125"/>
    </source>
</evidence>
<organism evidence="9 10">
    <name type="scientific">Penicillium digitatum</name>
    <name type="common">Green mold</name>
    <dbReference type="NCBI Taxonomy" id="36651"/>
    <lineage>
        <taxon>Eukaryota</taxon>
        <taxon>Fungi</taxon>
        <taxon>Dikarya</taxon>
        <taxon>Ascomycota</taxon>
        <taxon>Pezizomycotina</taxon>
        <taxon>Eurotiomycetes</taxon>
        <taxon>Eurotiomycetidae</taxon>
        <taxon>Eurotiales</taxon>
        <taxon>Aspergillaceae</taxon>
        <taxon>Penicillium</taxon>
    </lineage>
</organism>
<feature type="domain" description="Zn(2)-C6 fungal-type" evidence="8">
    <location>
        <begin position="14"/>
        <end position="45"/>
    </location>
</feature>
<dbReference type="GO" id="GO:0005634">
    <property type="term" value="C:nucleus"/>
    <property type="evidence" value="ECO:0007669"/>
    <property type="project" value="TreeGrafter"/>
</dbReference>
<dbReference type="KEGG" id="pdp:PDIP_80780"/>
<dbReference type="VEuPathDB" id="FungiDB:PDIP_80780"/>
<feature type="region of interest" description="Disordered" evidence="7">
    <location>
        <begin position="76"/>
        <end position="112"/>
    </location>
</feature>
<reference evidence="9 10" key="1">
    <citation type="submission" date="2020-08" db="EMBL/GenBank/DDBJ databases">
        <title>The completed genome sequence of the pathogenic ascomycete fungus Penicillium digitatum.</title>
        <authorList>
            <person name="Wang M."/>
        </authorList>
    </citation>
    <scope>NUCLEOTIDE SEQUENCE [LARGE SCALE GENOMIC DNA]</scope>
    <source>
        <strain evidence="9 10">PdW03</strain>
    </source>
</reference>
<evidence type="ECO:0000256" key="6">
    <source>
        <dbReference type="ARBA" id="ARBA00023242"/>
    </source>
</evidence>
<dbReference type="RefSeq" id="XP_014532235.1">
    <property type="nucleotide sequence ID" value="XM_014676749.1"/>
</dbReference>
<sequence>MPSESKTKTRPQQSCLRCRERKVKCDRSIPCHACIIRGLEAECTYLTSAEDRAHISQSEIINQLRREVAQLRGRLNQASREPGHSQSQSQRQRSHPDQAAGPFPENGQSWTQYAPAHTGCNYDSHGYSNNSGYATGAGAGSASARGTPDTVEGSGSGSSPSSSITTMTNSVTVTSPDSTGSESGTGSMSTSSWSASASAYPIATGYATQVAELDGSTTSESYAFGNTLGDATMPGYYTGCTTFAPDTPGTIPVPMQSLPVHGLHAQDAMLGMHHPPVYGANSDVYMLDEGKALTHLQHTGYPAPIPTATPYREESSIFNQDYRPHADHQWEQDACGNPNTSPNQFPYMQIYQIPSHYSTVNTATTITKFNVYADAPFSLPTPTPMAGDTSSNASPSSQDRPSSTTIMNSLPSSWKGEGKQQLLEILLETIASCDELFLPQVIQVLRTSPSPEEAVSGVCQVLGIGTGR</sequence>
<dbReference type="EMBL" id="CP060774">
    <property type="protein sequence ID" value="QQK40543.1"/>
    <property type="molecule type" value="Genomic_DNA"/>
</dbReference>
<feature type="region of interest" description="Disordered" evidence="7">
    <location>
        <begin position="382"/>
        <end position="414"/>
    </location>
</feature>
<feature type="region of interest" description="Disordered" evidence="7">
    <location>
        <begin position="136"/>
        <end position="192"/>
    </location>
</feature>
<dbReference type="GeneID" id="26236394"/>
<keyword evidence="6" id="KW-0539">Nucleus</keyword>